<evidence type="ECO:0000313" key="3">
    <source>
        <dbReference type="Proteomes" id="UP000620124"/>
    </source>
</evidence>
<name>A0A8H6WU44_9AGAR</name>
<dbReference type="OrthoDB" id="6247875at2759"/>
<feature type="region of interest" description="Disordered" evidence="1">
    <location>
        <begin position="1"/>
        <end position="31"/>
    </location>
</feature>
<dbReference type="SUPFAM" id="SSF47095">
    <property type="entry name" value="HMG-box"/>
    <property type="match status" value="1"/>
</dbReference>
<dbReference type="Proteomes" id="UP000620124">
    <property type="component" value="Unassembled WGS sequence"/>
</dbReference>
<organism evidence="2 3">
    <name type="scientific">Mycena venus</name>
    <dbReference type="NCBI Taxonomy" id="2733690"/>
    <lineage>
        <taxon>Eukaryota</taxon>
        <taxon>Fungi</taxon>
        <taxon>Dikarya</taxon>
        <taxon>Basidiomycota</taxon>
        <taxon>Agaricomycotina</taxon>
        <taxon>Agaricomycetes</taxon>
        <taxon>Agaricomycetidae</taxon>
        <taxon>Agaricales</taxon>
        <taxon>Marasmiineae</taxon>
        <taxon>Mycenaceae</taxon>
        <taxon>Mycena</taxon>
    </lineage>
</organism>
<dbReference type="InterPro" id="IPR036910">
    <property type="entry name" value="HMG_box_dom_sf"/>
</dbReference>
<evidence type="ECO:0008006" key="4">
    <source>
        <dbReference type="Google" id="ProtNLM"/>
    </source>
</evidence>
<dbReference type="Gene3D" id="1.10.30.10">
    <property type="entry name" value="High mobility group box domain"/>
    <property type="match status" value="1"/>
</dbReference>
<feature type="region of interest" description="Disordered" evidence="1">
    <location>
        <begin position="241"/>
        <end position="272"/>
    </location>
</feature>
<feature type="compositionally biased region" description="Basic and acidic residues" evidence="1">
    <location>
        <begin position="1"/>
        <end position="15"/>
    </location>
</feature>
<dbReference type="EMBL" id="JACAZI010000039">
    <property type="protein sequence ID" value="KAF7326919.1"/>
    <property type="molecule type" value="Genomic_DNA"/>
</dbReference>
<dbReference type="AlphaFoldDB" id="A0A8H6WU44"/>
<keyword evidence="3" id="KW-1185">Reference proteome</keyword>
<proteinExistence type="predicted"/>
<accession>A0A8H6WU44</accession>
<sequence>MVQIRQKDSSDHDDYSNNQGCDDSSQHHHVRYQPPSLSLNRVHSHMQTSAAMTSISTSNLKPTAASIALSSICEMVPEHIVLRASKEQRPKKGDKDYVKQPKNVFIPCGCKCYKDWATTADTQDKSLKQHRCDQCDISKETWQQWKALSPEGCRKWKALAMEKKRKHERLYPNYVYRPESWRNANHVNAATSKSSSPTTTQSCTTPSQQIKFMVPTQLAAYDHSGSVPNQSLHQGIDISDVYTHSSSSDEGDDDPMSFTPISTQHGVSRHEQ</sequence>
<reference evidence="2" key="1">
    <citation type="submission" date="2020-05" db="EMBL/GenBank/DDBJ databases">
        <title>Mycena genomes resolve the evolution of fungal bioluminescence.</title>
        <authorList>
            <person name="Tsai I.J."/>
        </authorList>
    </citation>
    <scope>NUCLEOTIDE SEQUENCE</scope>
    <source>
        <strain evidence="2">CCC161011</strain>
    </source>
</reference>
<gene>
    <name evidence="2" type="ORF">MVEN_02585800</name>
</gene>
<protein>
    <recommendedName>
        <fullName evidence="4">HMG box domain-containing protein</fullName>
    </recommendedName>
</protein>
<evidence type="ECO:0000313" key="2">
    <source>
        <dbReference type="EMBL" id="KAF7326919.1"/>
    </source>
</evidence>
<comment type="caution">
    <text evidence="2">The sequence shown here is derived from an EMBL/GenBank/DDBJ whole genome shotgun (WGS) entry which is preliminary data.</text>
</comment>
<evidence type="ECO:0000256" key="1">
    <source>
        <dbReference type="SAM" id="MobiDB-lite"/>
    </source>
</evidence>